<protein>
    <submittedName>
        <fullName evidence="2">Transposase</fullName>
    </submittedName>
</protein>
<name>A0AAE3EPZ6_9FLAO</name>
<dbReference type="Proteomes" id="UP001199795">
    <property type="component" value="Unassembled WGS sequence"/>
</dbReference>
<keyword evidence="3" id="KW-1185">Reference proteome</keyword>
<accession>A0AAE3EPZ6</accession>
<comment type="caution">
    <text evidence="2">The sequence shown here is derived from an EMBL/GenBank/DDBJ whole genome shotgun (WGS) entry which is preliminary data.</text>
</comment>
<reference evidence="2" key="1">
    <citation type="submission" date="2022-01" db="EMBL/GenBank/DDBJ databases">
        <title>Draft genome sequence of Sabulilitoribacter arenilitoris KCTC 52401.</title>
        <authorList>
            <person name="Oh J.-S."/>
        </authorList>
    </citation>
    <scope>NUCLEOTIDE SEQUENCE</scope>
    <source>
        <strain evidence="2">HMF6543</strain>
    </source>
</reference>
<dbReference type="AlphaFoldDB" id="A0AAE3EPZ6"/>
<evidence type="ECO:0000313" key="3">
    <source>
        <dbReference type="Proteomes" id="UP001199795"/>
    </source>
</evidence>
<sequence>MAKPKEFTIQESVSTLETLRKQQTVFRIEKRLIWLIELKQKRFKTRHELAYYLGVSTRAQERWAIKYQQGGIELLLSDKPKDIKSRIITKEIHQGLE</sequence>
<evidence type="ECO:0000313" key="2">
    <source>
        <dbReference type="EMBL" id="MCF7569051.1"/>
    </source>
</evidence>
<proteinExistence type="predicted"/>
<organism evidence="2 3">
    <name type="scientific">Wocania arenilitoris</name>
    <dbReference type="NCBI Taxonomy" id="2044858"/>
    <lineage>
        <taxon>Bacteria</taxon>
        <taxon>Pseudomonadati</taxon>
        <taxon>Bacteroidota</taxon>
        <taxon>Flavobacteriia</taxon>
        <taxon>Flavobacteriales</taxon>
        <taxon>Flavobacteriaceae</taxon>
        <taxon>Wocania</taxon>
    </lineage>
</organism>
<feature type="non-terminal residue" evidence="2">
    <location>
        <position position="97"/>
    </location>
</feature>
<gene>
    <name evidence="1" type="ORF">L3X37_04100</name>
    <name evidence="2" type="ORF">L3X37_11845</name>
</gene>
<evidence type="ECO:0000313" key="1">
    <source>
        <dbReference type="EMBL" id="MCF7567547.1"/>
    </source>
</evidence>
<dbReference type="EMBL" id="JAKKDU010000004">
    <property type="protein sequence ID" value="MCF7567547.1"/>
    <property type="molecule type" value="Genomic_DNA"/>
</dbReference>
<dbReference type="EMBL" id="JAKKDU010000014">
    <property type="protein sequence ID" value="MCF7569051.1"/>
    <property type="molecule type" value="Genomic_DNA"/>
</dbReference>